<feature type="region of interest" description="Disordered" evidence="4">
    <location>
        <begin position="1"/>
        <end position="24"/>
    </location>
</feature>
<name>A0A2S7K1R8_9PROT</name>
<keyword evidence="3 5" id="KW-0732">Signal</keyword>
<evidence type="ECO:0000256" key="2">
    <source>
        <dbReference type="ARBA" id="ARBA00009387"/>
    </source>
</evidence>
<organism evidence="7 8">
    <name type="scientific">Hyphococcus luteus</name>
    <dbReference type="NCBI Taxonomy" id="2058213"/>
    <lineage>
        <taxon>Bacteria</taxon>
        <taxon>Pseudomonadati</taxon>
        <taxon>Pseudomonadota</taxon>
        <taxon>Alphaproteobacteria</taxon>
        <taxon>Parvularculales</taxon>
        <taxon>Parvularculaceae</taxon>
        <taxon>Hyphococcus</taxon>
    </lineage>
</organism>
<dbReference type="AlphaFoldDB" id="A0A2S7K1R8"/>
<sequence length="983" mass="106723">MTRKAPTDHNRRRQAGARRSFKAGRPRRVPFLHAAAAALAAALFSAGASAAPLTAPAPQIKPPAPGPAYMTRADKNRLLAVSKALKARQFSTAKSLTELVEDPIAQSLGEWMYLMAQDPNVDFNEADRFLDSHLQWPAVSRISSYVEKRIPNDAPAGEVLAFFDSRAPVTGDGKIQLARALFSVGDQEGGERYLRDAWINNNFTIAEERRILSVYGRRLTREDHAARVDRLLWGRQVTNARRVFPYLSSHERKKAEARAALLLQASSGQRLYDRLPEKDRLDSGMLHAAVRHNRRRGQEERAIALAALAPDNPEDLRNGARWWDERGILMRWALKNGRFADAYKLAAENGMDEGTDYAEAEFYAGWIALRFLKEPERAETHFLALASAVGSPISVSRAYYWLGRAAAAQGDAQGAKIYYANAAEHYYSYYGQLAAEEAGIDLTDATFSAPTEASPADRALFASRPAVAALRMLTDLNLDYEFMVFAYHVDDELERPGEYLELAKITEGEGAPHLTVRAGKVGIQRGAFAPEVAYPLVFVPDEAARFVSPEIVLGLSRQESEFNPRAYSRAGARGMMQLIPSTAQITARKEGLRYSRSALLDDPVYNMTIGAAHLSHLVDRFDGSLIMTLASYNAGANRVNRWIEEYGDPRSDAVDPLDWVELIPFSETRNYVQRVLENTQVYRGRLNNKPIPGRLAGDIERGGARGRIANKTAPSVVLASAAAPFSAAPIPPVPERTVERARRYAMENPPALPGANVETGPEGAAPIAYEEGKASAKDKKGRRKSGKRGAKPAKTDAPAPVLTPVAQNSDAQESAPAEALALNETQEPHAPAPAERTQADATQAAADEEPPAADIADKISQAEGGDADGVNAEQAALETAAPAEGFAAETEMSGSDEKFLDKAKAAGPADGVLNDEMEADAPPMAEAVEDATDDLSLTGMSESEYCRAYREFLTRNGLAEEAGAADLNAAALEELQGEDGACK</sequence>
<dbReference type="GO" id="GO:0008933">
    <property type="term" value="F:peptidoglycan lytic transglycosylase activity"/>
    <property type="evidence" value="ECO:0007669"/>
    <property type="project" value="InterPro"/>
</dbReference>
<evidence type="ECO:0000259" key="6">
    <source>
        <dbReference type="Pfam" id="PF01464"/>
    </source>
</evidence>
<dbReference type="SUPFAM" id="SSF53955">
    <property type="entry name" value="Lysozyme-like"/>
    <property type="match status" value="1"/>
</dbReference>
<dbReference type="PROSITE" id="PS00922">
    <property type="entry name" value="TRANSGLYCOSYLASE"/>
    <property type="match status" value="1"/>
</dbReference>
<dbReference type="GO" id="GO:0016020">
    <property type="term" value="C:membrane"/>
    <property type="evidence" value="ECO:0007669"/>
    <property type="project" value="InterPro"/>
</dbReference>
<proteinExistence type="inferred from homology"/>
<comment type="caution">
    <text evidence="7">The sequence shown here is derived from an EMBL/GenBank/DDBJ whole genome shotgun (WGS) entry which is preliminary data.</text>
</comment>
<evidence type="ECO:0000256" key="4">
    <source>
        <dbReference type="SAM" id="MobiDB-lite"/>
    </source>
</evidence>
<evidence type="ECO:0000256" key="1">
    <source>
        <dbReference type="ARBA" id="ARBA00007734"/>
    </source>
</evidence>
<accession>A0A2S7K1R8</accession>
<dbReference type="InterPro" id="IPR000189">
    <property type="entry name" value="Transglyc_AS"/>
</dbReference>
<dbReference type="Proteomes" id="UP000239504">
    <property type="component" value="Unassembled WGS sequence"/>
</dbReference>
<feature type="region of interest" description="Disordered" evidence="4">
    <location>
        <begin position="768"/>
        <end position="896"/>
    </location>
</feature>
<feature type="domain" description="Transglycosylase SLT" evidence="6">
    <location>
        <begin position="545"/>
        <end position="649"/>
    </location>
</feature>
<dbReference type="InterPro" id="IPR006311">
    <property type="entry name" value="TAT_signal"/>
</dbReference>
<protein>
    <recommendedName>
        <fullName evidence="6">Transglycosylase SLT domain-containing protein</fullName>
    </recommendedName>
</protein>
<comment type="similarity">
    <text evidence="2">Belongs to the virb1 family.</text>
</comment>
<feature type="compositionally biased region" description="Low complexity" evidence="4">
    <location>
        <begin position="872"/>
        <end position="891"/>
    </location>
</feature>
<dbReference type="CDD" id="cd13401">
    <property type="entry name" value="Slt70-like"/>
    <property type="match status" value="1"/>
</dbReference>
<evidence type="ECO:0000313" key="8">
    <source>
        <dbReference type="Proteomes" id="UP000239504"/>
    </source>
</evidence>
<dbReference type="PANTHER" id="PTHR37423:SF2">
    <property type="entry name" value="MEMBRANE-BOUND LYTIC MUREIN TRANSGLYCOSYLASE C"/>
    <property type="match status" value="1"/>
</dbReference>
<dbReference type="InterPro" id="IPR008258">
    <property type="entry name" value="Transglycosylase_SLT_dom_1"/>
</dbReference>
<comment type="similarity">
    <text evidence="1">Belongs to the transglycosylase Slt family.</text>
</comment>
<feature type="chain" id="PRO_5015497094" description="Transglycosylase SLT domain-containing protein" evidence="5">
    <location>
        <begin position="51"/>
        <end position="983"/>
    </location>
</feature>
<dbReference type="OrthoDB" id="9815002at2"/>
<dbReference type="Gene3D" id="1.10.530.10">
    <property type="match status" value="1"/>
</dbReference>
<gene>
    <name evidence="7" type="ORF">CW354_19185</name>
</gene>
<dbReference type="SUPFAM" id="SSF48435">
    <property type="entry name" value="Bacterial muramidases"/>
    <property type="match status" value="1"/>
</dbReference>
<evidence type="ECO:0000313" key="7">
    <source>
        <dbReference type="EMBL" id="PQA86455.1"/>
    </source>
</evidence>
<dbReference type="InterPro" id="IPR008939">
    <property type="entry name" value="Lytic_TGlycosylase_superhlx_U"/>
</dbReference>
<keyword evidence="8" id="KW-1185">Reference proteome</keyword>
<feature type="signal peptide" evidence="5">
    <location>
        <begin position="1"/>
        <end position="50"/>
    </location>
</feature>
<reference evidence="7 8" key="1">
    <citation type="submission" date="2017-12" db="EMBL/GenBank/DDBJ databases">
        <authorList>
            <person name="Hurst M.R.H."/>
        </authorList>
    </citation>
    <scope>NUCLEOTIDE SEQUENCE [LARGE SCALE GENOMIC DNA]</scope>
    <source>
        <strain evidence="7 8">SY-3-19</strain>
    </source>
</reference>
<dbReference type="Pfam" id="PF01464">
    <property type="entry name" value="SLT"/>
    <property type="match status" value="1"/>
</dbReference>
<dbReference type="GO" id="GO:0042597">
    <property type="term" value="C:periplasmic space"/>
    <property type="evidence" value="ECO:0007669"/>
    <property type="project" value="InterPro"/>
</dbReference>
<evidence type="ECO:0000256" key="5">
    <source>
        <dbReference type="SAM" id="SignalP"/>
    </source>
</evidence>
<dbReference type="PROSITE" id="PS51318">
    <property type="entry name" value="TAT"/>
    <property type="match status" value="1"/>
</dbReference>
<dbReference type="EMBL" id="PJCH01000015">
    <property type="protein sequence ID" value="PQA86455.1"/>
    <property type="molecule type" value="Genomic_DNA"/>
</dbReference>
<dbReference type="GO" id="GO:0004553">
    <property type="term" value="F:hydrolase activity, hydrolyzing O-glycosyl compounds"/>
    <property type="evidence" value="ECO:0007669"/>
    <property type="project" value="InterPro"/>
</dbReference>
<dbReference type="PANTHER" id="PTHR37423">
    <property type="entry name" value="SOLUBLE LYTIC MUREIN TRANSGLYCOSYLASE-RELATED"/>
    <property type="match status" value="1"/>
</dbReference>
<dbReference type="Gene3D" id="1.25.20.10">
    <property type="entry name" value="Bacterial muramidases"/>
    <property type="match status" value="1"/>
</dbReference>
<feature type="compositionally biased region" description="Basic residues" evidence="4">
    <location>
        <begin position="779"/>
        <end position="791"/>
    </location>
</feature>
<feature type="compositionally biased region" description="Basic residues" evidence="4">
    <location>
        <begin position="10"/>
        <end position="24"/>
    </location>
</feature>
<dbReference type="InterPro" id="IPR023346">
    <property type="entry name" value="Lysozyme-like_dom_sf"/>
</dbReference>
<dbReference type="GO" id="GO:0000270">
    <property type="term" value="P:peptidoglycan metabolic process"/>
    <property type="evidence" value="ECO:0007669"/>
    <property type="project" value="InterPro"/>
</dbReference>
<evidence type="ECO:0000256" key="3">
    <source>
        <dbReference type="ARBA" id="ARBA00022729"/>
    </source>
</evidence>